<sequence length="224" mass="23962">MNEEPKISINKLGEYMTATPARRRQIVRDQKNPPVFKAARYKAAREAIVGYIESGMVDDGAPLARAAELRSDTSGSDFTVQDRQLSAEAIEDFLPLAEELEVADVSVQSGYAFASETVDFGGTKVSMRPDAILKNKETGDVVGCVKLNFSKSAPILEQAGAYVATALRAHLEANAKDPKSVDPALCYVVDVPTGTVSSAPTANKRRLSDLAAAGEEIAARWASV</sequence>
<dbReference type="Proteomes" id="UP000439986">
    <property type="component" value="Unassembled WGS sequence"/>
</dbReference>
<accession>A0A844DBF5</accession>
<comment type="caution">
    <text evidence="1">The sequence shown here is derived from an EMBL/GenBank/DDBJ whole genome shotgun (WGS) entry which is preliminary data.</text>
</comment>
<organism evidence="1 2">
    <name type="scientific">Duganella aquatilis</name>
    <dbReference type="NCBI Taxonomy" id="2666082"/>
    <lineage>
        <taxon>Bacteria</taxon>
        <taxon>Pseudomonadati</taxon>
        <taxon>Pseudomonadota</taxon>
        <taxon>Betaproteobacteria</taxon>
        <taxon>Burkholderiales</taxon>
        <taxon>Oxalobacteraceae</taxon>
        <taxon>Telluria group</taxon>
        <taxon>Duganella</taxon>
    </lineage>
</organism>
<evidence type="ECO:0000313" key="1">
    <source>
        <dbReference type="EMBL" id="MRW85676.1"/>
    </source>
</evidence>
<keyword evidence="2" id="KW-1185">Reference proteome</keyword>
<proteinExistence type="predicted"/>
<protein>
    <submittedName>
        <fullName evidence="1">Uncharacterized protein</fullName>
    </submittedName>
</protein>
<dbReference type="EMBL" id="WKJL01000011">
    <property type="protein sequence ID" value="MRW85676.1"/>
    <property type="molecule type" value="Genomic_DNA"/>
</dbReference>
<name>A0A844DBF5_9BURK</name>
<evidence type="ECO:0000313" key="2">
    <source>
        <dbReference type="Proteomes" id="UP000439986"/>
    </source>
</evidence>
<gene>
    <name evidence="1" type="ORF">GJ698_16470</name>
</gene>
<dbReference type="AlphaFoldDB" id="A0A844DBF5"/>
<reference evidence="1 2" key="1">
    <citation type="submission" date="2019-11" db="EMBL/GenBank/DDBJ databases">
        <title>Novel species isolated from a subtropical stream in China.</title>
        <authorList>
            <person name="Lu H."/>
        </authorList>
    </citation>
    <scope>NUCLEOTIDE SEQUENCE [LARGE SCALE GENOMIC DNA]</scope>
    <source>
        <strain evidence="1 2">FT26W</strain>
    </source>
</reference>
<dbReference type="RefSeq" id="WP_154358903.1">
    <property type="nucleotide sequence ID" value="NZ_WKJL01000011.1"/>
</dbReference>